<reference evidence="21" key="1">
    <citation type="submission" date="2016-05" db="EMBL/GenBank/DDBJ databases">
        <authorList>
            <person name="Liu B."/>
            <person name="Wang J."/>
            <person name="Zhu Y."/>
            <person name="Liu G."/>
            <person name="Chen Q."/>
            <person name="Chen Z."/>
            <person name="Lan J."/>
            <person name="Che J."/>
            <person name="Ge C."/>
            <person name="Shi H."/>
            <person name="Pan Z."/>
            <person name="Liu X."/>
        </authorList>
    </citation>
    <scope>NUCLEOTIDE SEQUENCE [LARGE SCALE GENOMIC DNA]</scope>
    <source>
        <strain evidence="21">FJAT-27215</strain>
    </source>
</reference>
<keyword evidence="10" id="KW-0169">Cobalamin biosynthesis</keyword>
<dbReference type="UniPathway" id="UPA00148">
    <property type="reaction ID" value="UER00236"/>
</dbReference>
<comment type="catalytic activity">
    <reaction evidence="3">
        <text>adenosylcob(III)inamide + GTP = adenosylcob(III)inamide phosphate + GDP + H(+)</text>
        <dbReference type="Rhea" id="RHEA:15765"/>
        <dbReference type="ChEBI" id="CHEBI:2480"/>
        <dbReference type="ChEBI" id="CHEBI:15378"/>
        <dbReference type="ChEBI" id="CHEBI:37565"/>
        <dbReference type="ChEBI" id="CHEBI:58189"/>
        <dbReference type="ChEBI" id="CHEBI:58502"/>
        <dbReference type="EC" id="2.7.1.156"/>
    </reaction>
</comment>
<comment type="caution">
    <text evidence="20">The sequence shown here is derived from an EMBL/GenBank/DDBJ whole genome shotgun (WGS) entry which is preliminary data.</text>
</comment>
<evidence type="ECO:0000256" key="14">
    <source>
        <dbReference type="ARBA" id="ARBA00022840"/>
    </source>
</evidence>
<dbReference type="AlphaFoldDB" id="A0A1B9AG36"/>
<comment type="catalytic activity">
    <reaction evidence="2">
        <text>adenosylcob(III)inamide phosphate + GTP + H(+) = adenosylcob(III)inamide-GDP + diphosphate</text>
        <dbReference type="Rhea" id="RHEA:22712"/>
        <dbReference type="ChEBI" id="CHEBI:15378"/>
        <dbReference type="ChEBI" id="CHEBI:33019"/>
        <dbReference type="ChEBI" id="CHEBI:37565"/>
        <dbReference type="ChEBI" id="CHEBI:58502"/>
        <dbReference type="ChEBI" id="CHEBI:60487"/>
        <dbReference type="EC" id="2.7.7.62"/>
    </reaction>
</comment>
<comment type="function">
    <text evidence="4">Catalyzes ATP-dependent phosphorylation of adenosylcobinamide and addition of GMP to adenosylcobinamide phosphate.</text>
</comment>
<evidence type="ECO:0000256" key="10">
    <source>
        <dbReference type="ARBA" id="ARBA00022573"/>
    </source>
</evidence>
<dbReference type="EC" id="2.7.7.62" evidence="9"/>
<evidence type="ECO:0000313" key="20">
    <source>
        <dbReference type="EMBL" id="OCA82800.1"/>
    </source>
</evidence>
<dbReference type="EC" id="2.7.1.156" evidence="8"/>
<keyword evidence="12 19" id="KW-0547">Nucleotide-binding</keyword>
<evidence type="ECO:0000256" key="4">
    <source>
        <dbReference type="ARBA" id="ARBA00003889"/>
    </source>
</evidence>
<feature type="active site" description="GMP-histidine intermediate" evidence="18">
    <location>
        <position position="56"/>
    </location>
</feature>
<evidence type="ECO:0000256" key="1">
    <source>
        <dbReference type="ARBA" id="ARBA00000312"/>
    </source>
</evidence>
<dbReference type="InterPro" id="IPR027417">
    <property type="entry name" value="P-loop_NTPase"/>
</dbReference>
<evidence type="ECO:0000256" key="15">
    <source>
        <dbReference type="ARBA" id="ARBA00023134"/>
    </source>
</evidence>
<comment type="pathway">
    <text evidence="5">Cofactor biosynthesis; adenosylcobalamin biosynthesis; adenosylcobalamin from cob(II)yrinate a,c-diamide: step 6/7.</text>
</comment>
<comment type="catalytic activity">
    <reaction evidence="1">
        <text>adenosylcob(III)inamide + ATP = adenosylcob(III)inamide phosphate + ADP + H(+)</text>
        <dbReference type="Rhea" id="RHEA:15769"/>
        <dbReference type="ChEBI" id="CHEBI:2480"/>
        <dbReference type="ChEBI" id="CHEBI:15378"/>
        <dbReference type="ChEBI" id="CHEBI:30616"/>
        <dbReference type="ChEBI" id="CHEBI:58502"/>
        <dbReference type="ChEBI" id="CHEBI:456216"/>
        <dbReference type="EC" id="2.7.1.156"/>
    </reaction>
</comment>
<dbReference type="RefSeq" id="WP_065411673.1">
    <property type="nucleotide sequence ID" value="NZ_MAYT01000029.1"/>
</dbReference>
<evidence type="ECO:0000256" key="17">
    <source>
        <dbReference type="ARBA" id="ARBA00030571"/>
    </source>
</evidence>
<keyword evidence="14" id="KW-0067">ATP-binding</keyword>
<evidence type="ECO:0000256" key="19">
    <source>
        <dbReference type="PIRSR" id="PIRSR006135-2"/>
    </source>
</evidence>
<evidence type="ECO:0000256" key="2">
    <source>
        <dbReference type="ARBA" id="ARBA00000711"/>
    </source>
</evidence>
<dbReference type="GO" id="GO:0009236">
    <property type="term" value="P:cobalamin biosynthetic process"/>
    <property type="evidence" value="ECO:0007669"/>
    <property type="project" value="UniProtKB-UniPathway"/>
</dbReference>
<evidence type="ECO:0000256" key="9">
    <source>
        <dbReference type="ARBA" id="ARBA00012523"/>
    </source>
</evidence>
<feature type="binding site" evidence="19">
    <location>
        <begin position="40"/>
        <end position="42"/>
    </location>
    <ligand>
        <name>GTP</name>
        <dbReference type="ChEBI" id="CHEBI:37565"/>
    </ligand>
</feature>
<dbReference type="SUPFAM" id="SSF52540">
    <property type="entry name" value="P-loop containing nucleoside triphosphate hydrolases"/>
    <property type="match status" value="1"/>
</dbReference>
<dbReference type="EMBL" id="MAYT01000029">
    <property type="protein sequence ID" value="OCA82800.1"/>
    <property type="molecule type" value="Genomic_DNA"/>
</dbReference>
<protein>
    <recommendedName>
        <fullName evidence="16">Adenosylcobinamide kinase</fullName>
        <ecNumber evidence="8">2.7.1.156</ecNumber>
        <ecNumber evidence="9">2.7.7.62</ecNumber>
    </recommendedName>
    <alternativeName>
        <fullName evidence="17">Adenosylcobinamide-phosphate guanylyltransferase</fullName>
    </alternativeName>
</protein>
<dbReference type="Pfam" id="PF02283">
    <property type="entry name" value="CobU"/>
    <property type="match status" value="1"/>
</dbReference>
<organism evidence="20 21">
    <name type="scientific">Pseudobacillus wudalianchiensis</name>
    <dbReference type="NCBI Taxonomy" id="1743143"/>
    <lineage>
        <taxon>Bacteria</taxon>
        <taxon>Bacillati</taxon>
        <taxon>Bacillota</taxon>
        <taxon>Bacilli</taxon>
        <taxon>Bacillales</taxon>
        <taxon>Bacillaceae</taxon>
        <taxon>Pseudobacillus</taxon>
    </lineage>
</organism>
<evidence type="ECO:0000256" key="5">
    <source>
        <dbReference type="ARBA" id="ARBA00004692"/>
    </source>
</evidence>
<dbReference type="PANTHER" id="PTHR34848:SF1">
    <property type="entry name" value="BIFUNCTIONAL ADENOSYLCOBALAMIN BIOSYNTHESIS PROTEIN COBU"/>
    <property type="match status" value="1"/>
</dbReference>
<dbReference type="GO" id="GO:0008820">
    <property type="term" value="F:cobinamide phosphate guanylyltransferase activity"/>
    <property type="evidence" value="ECO:0007669"/>
    <property type="project" value="UniProtKB-EC"/>
</dbReference>
<evidence type="ECO:0000256" key="8">
    <source>
        <dbReference type="ARBA" id="ARBA00012016"/>
    </source>
</evidence>
<comment type="pathway">
    <text evidence="6">Cofactor biosynthesis; adenosylcobalamin biosynthesis; adenosylcobalamin from cob(II)yrinate a,c-diamide: step 5/7.</text>
</comment>
<dbReference type="GO" id="GO:0005525">
    <property type="term" value="F:GTP binding"/>
    <property type="evidence" value="ECO:0007669"/>
    <property type="project" value="UniProtKB-KW"/>
</dbReference>
<name>A0A1B9AG36_9BACI</name>
<feature type="binding site" evidence="19">
    <location>
        <position position="71"/>
    </location>
    <ligand>
        <name>GTP</name>
        <dbReference type="ChEBI" id="CHEBI:37565"/>
    </ligand>
</feature>
<evidence type="ECO:0000256" key="16">
    <source>
        <dbReference type="ARBA" id="ARBA00029570"/>
    </source>
</evidence>
<evidence type="ECO:0000256" key="6">
    <source>
        <dbReference type="ARBA" id="ARBA00005159"/>
    </source>
</evidence>
<gene>
    <name evidence="20" type="ORF">A8F95_13750</name>
</gene>
<feature type="binding site" evidence="19">
    <location>
        <position position="92"/>
    </location>
    <ligand>
        <name>GTP</name>
        <dbReference type="ChEBI" id="CHEBI:37565"/>
    </ligand>
</feature>
<dbReference type="InterPro" id="IPR003203">
    <property type="entry name" value="CobU/CobP"/>
</dbReference>
<evidence type="ECO:0000256" key="3">
    <source>
        <dbReference type="ARBA" id="ARBA00001522"/>
    </source>
</evidence>
<keyword evidence="13" id="KW-0418">Kinase</keyword>
<dbReference type="Gene3D" id="3.40.50.300">
    <property type="entry name" value="P-loop containing nucleotide triphosphate hydrolases"/>
    <property type="match status" value="1"/>
</dbReference>
<evidence type="ECO:0000256" key="18">
    <source>
        <dbReference type="PIRSR" id="PIRSR006135-1"/>
    </source>
</evidence>
<dbReference type="GO" id="GO:0043752">
    <property type="term" value="F:adenosylcobinamide kinase activity"/>
    <property type="evidence" value="ECO:0007669"/>
    <property type="project" value="UniProtKB-EC"/>
</dbReference>
<feature type="binding site" evidence="19">
    <location>
        <begin position="11"/>
        <end position="18"/>
    </location>
    <ligand>
        <name>GTP</name>
        <dbReference type="ChEBI" id="CHEBI:37565"/>
    </ligand>
</feature>
<evidence type="ECO:0000256" key="12">
    <source>
        <dbReference type="ARBA" id="ARBA00022741"/>
    </source>
</evidence>
<dbReference type="GO" id="GO:0005524">
    <property type="term" value="F:ATP binding"/>
    <property type="evidence" value="ECO:0007669"/>
    <property type="project" value="UniProtKB-KW"/>
</dbReference>
<keyword evidence="11" id="KW-0808">Transferase</keyword>
<dbReference type="PIRSF" id="PIRSF006135">
    <property type="entry name" value="CobU"/>
    <property type="match status" value="1"/>
</dbReference>
<keyword evidence="21" id="KW-1185">Reference proteome</keyword>
<dbReference type="PANTHER" id="PTHR34848">
    <property type="match status" value="1"/>
</dbReference>
<dbReference type="Proteomes" id="UP000092578">
    <property type="component" value="Unassembled WGS sequence"/>
</dbReference>
<evidence type="ECO:0000256" key="11">
    <source>
        <dbReference type="ARBA" id="ARBA00022679"/>
    </source>
</evidence>
<evidence type="ECO:0000256" key="7">
    <source>
        <dbReference type="ARBA" id="ARBA00007490"/>
    </source>
</evidence>
<accession>A0A1B9AG36</accession>
<sequence length="194" mass="21336">MEKAELTVILGGVRSGKSGEAEKQAVLEAERLEGSLHYIACGKVTDEEMAARVRAHQKEREGSGKVWTTWEQPVQVGALSSRFTKKDVILVDCLTTLLTNEWFASDLTDEEWGHPSFQAKVKQTICTGIEEIRKSAGAVVVVSNELAYEPLNGSLVFYYAKTLGELHQYLIEEATLAVLVEHGCPLIKKKGATT</sequence>
<proteinExistence type="inferred from homology"/>
<evidence type="ECO:0000313" key="21">
    <source>
        <dbReference type="Proteomes" id="UP000092578"/>
    </source>
</evidence>
<comment type="similarity">
    <text evidence="7">Belongs to the CobU/CobP family.</text>
</comment>
<keyword evidence="15 19" id="KW-0342">GTP-binding</keyword>
<evidence type="ECO:0000256" key="13">
    <source>
        <dbReference type="ARBA" id="ARBA00022777"/>
    </source>
</evidence>